<feature type="compositionally biased region" description="Low complexity" evidence="20">
    <location>
        <begin position="1241"/>
        <end position="1254"/>
    </location>
</feature>
<feature type="region of interest" description="Disordered" evidence="20">
    <location>
        <begin position="1228"/>
        <end position="1255"/>
    </location>
</feature>
<dbReference type="FunFam" id="3.30.200.20:FF:000487">
    <property type="entry name" value="Serine/threonine protein kinase, putative"/>
    <property type="match status" value="1"/>
</dbReference>
<keyword evidence="7 17" id="KW-0547">Nucleotide-binding</keyword>
<dbReference type="GO" id="GO:0046872">
    <property type="term" value="F:metal ion binding"/>
    <property type="evidence" value="ECO:0007669"/>
    <property type="project" value="UniProtKB-KW"/>
</dbReference>
<keyword evidence="4" id="KW-0808">Transferase</keyword>
<dbReference type="GO" id="GO:0005516">
    <property type="term" value="F:calmodulin binding"/>
    <property type="evidence" value="ECO:0007669"/>
    <property type="project" value="UniProtKB-KW"/>
</dbReference>
<keyword evidence="11 18" id="KW-0112">Calmodulin-binding</keyword>
<keyword evidence="9 17" id="KW-0067">ATP-binding</keyword>
<dbReference type="InterPro" id="IPR017441">
    <property type="entry name" value="Protein_kinase_ATP_BS"/>
</dbReference>
<evidence type="ECO:0000256" key="3">
    <source>
        <dbReference type="ARBA" id="ARBA00022527"/>
    </source>
</evidence>
<dbReference type="GO" id="GO:0003779">
    <property type="term" value="F:actin binding"/>
    <property type="evidence" value="ECO:0007669"/>
    <property type="project" value="UniProtKB-KW"/>
</dbReference>
<keyword evidence="8 23" id="KW-0418">Kinase</keyword>
<dbReference type="InterPro" id="IPR046872">
    <property type="entry name" value="DRHyd-ASK"/>
</dbReference>
<dbReference type="Pfam" id="PF19039">
    <property type="entry name" value="ASK_PH"/>
    <property type="match status" value="1"/>
</dbReference>
<keyword evidence="3" id="KW-0723">Serine/threonine-protein kinase</keyword>
<keyword evidence="13 18" id="KW-0009">Actin-binding</keyword>
<evidence type="ECO:0000256" key="14">
    <source>
        <dbReference type="ARBA" id="ARBA00025109"/>
    </source>
</evidence>
<dbReference type="InterPro" id="IPR008271">
    <property type="entry name" value="Ser/Thr_kinase_AS"/>
</dbReference>
<dbReference type="PROSITE" id="PS50021">
    <property type="entry name" value="CH"/>
    <property type="match status" value="1"/>
</dbReference>
<organism evidence="24">
    <name type="scientific">Camponotus floridanus</name>
    <name type="common">Florida carpenter ant</name>
    <dbReference type="NCBI Taxonomy" id="104421"/>
    <lineage>
        <taxon>Eukaryota</taxon>
        <taxon>Metazoa</taxon>
        <taxon>Ecdysozoa</taxon>
        <taxon>Arthropoda</taxon>
        <taxon>Hexapoda</taxon>
        <taxon>Insecta</taxon>
        <taxon>Pterygota</taxon>
        <taxon>Neoptera</taxon>
        <taxon>Endopterygota</taxon>
        <taxon>Hymenoptera</taxon>
        <taxon>Apocrita</taxon>
        <taxon>Aculeata</taxon>
        <taxon>Formicoidea</taxon>
        <taxon>Formicidae</taxon>
        <taxon>Formicinae</taxon>
        <taxon>Camponotus</taxon>
    </lineage>
</organism>
<feature type="domain" description="Protein kinase" evidence="21">
    <location>
        <begin position="694"/>
        <end position="952"/>
    </location>
</feature>
<dbReference type="GO" id="GO:0031032">
    <property type="term" value="P:actomyosin structure organization"/>
    <property type="evidence" value="ECO:0007669"/>
    <property type="project" value="InterPro"/>
</dbReference>
<keyword evidence="12 19" id="KW-0175">Coiled coil</keyword>
<dbReference type="SUPFAM" id="SSF56112">
    <property type="entry name" value="Protein kinase-like (PK-like)"/>
    <property type="match status" value="1"/>
</dbReference>
<sequence length="1419" mass="160565">LNYEDALRDGVIFCKLMNKLQPGLISKINTSGGDYKMMDNLNQFQKACVKYGVPDVDLFQAVDLMERKNIAQVTNTIFAIGRTTYKHPEWRGPWLGPKPAEENKRSFTEEQLRAGEGLIGLQAGTNKGATQAGQNFGATRKILLGNTVQISSGRASSNMLSTCGDIIDMTVALQSGIMEGISSTDSVGTQSDISGHTTVPGRPRMDVACVLDLQQPEHLAQRKKALDEVRQACNLVNANIHHIQFEKLDFGETNVLDTFYNADVAVVDLSIQLQQSALFYHLGVRESFGMKENILLYNDVDTEATIRLKKFLADLRKARETYSGEELSRALNNMRKRLDDPNVLSGEVVLNVLISFREIQDYDAMVQLVDDLRTIPTHKNYINTPAIRYLYAFALNRRNKEGDRERALKVIEKALEKKENHVPDMLCLCGRIYKDKFVESRHTDQESLKNAIHWYRKGFEVQPNEYAGINLATLLVIAGNEFSKSEELQHIGMVLNNLIGKKGSLPSLKDYWDVATFFEISVLAEDYSKAKQAAECMFKLKPPNWYLKSTIGNISLINRFRKKNEEAEIAPEEHIFSFWMEYFVEATKAEVGDSIRFPIVVLEPTKILMPSYVNVNLGAEEKSIQIWNLCPDNMRNNCKQVHDWLFTANMIRSYRQRFYDLILEMTRDQEGMVTDLDTYMTDDCMKFEYELDDQNKRIILGKGTYGVVYAARDLNTQVRIAVKEIRERNLGDVQPLHEEIKLHSQLRHRNIVQYLGSVSEDGYFKIFMEQVPGGSLSALLRLKWGPLKENESTISYYTKQMLEGLKYLHDQKIVHRDIKGDNVLVNTYSGVVKISDFGMSKRLAGLCPSTETFTGTLQYMAPEVIDKGQRGYGAPADIWSLGCTIVEMATGKPPFIELGSPQAAVFKVGYYKIHPEIPSELSERAKSFILRCFEPNPDIRATAAELLEDPFLNEKKKTSRLAAPPDFSRSISVPADRLERLGKCDKTNNNHIVTTTPMQTSQSDDSGGLTKSSPLRERSPAHLLSPISMPTATLSFNSTIGNTPSIETSESDTVGTSITRRSSSGGLLSPEVELGGQPGQKSGEEQEGFYLLKKDSQRRMTLTRVLNQDEAKICEVWMRGIHQEGQTVLQMSHLVLLMRSLRDYIAEQNQEVIVTAIRTLKEELDFDSTAINHLHLAIYLFQTAVNEVLRMHSIKPHWMFALDNLVRNAVQAAITVLSPELGANLLGQERVQPGGQGPEEGSTSGVSTVNSVKSQKTADSIDNKYWKEYRDQMGALKMENMKLLQELIESQKTYQTLLQQALEEQRAQINTLTHLCENINRRTRQESGYNSSISPNMSQQSTSLTITDTQNNTALHPNMALVDWLRDLQVDDTSIDKFLYEEYTLEDILYHVTRDDLRRLNLRGGIELRIWQAIQKYKS</sequence>
<feature type="compositionally biased region" description="Polar residues" evidence="20">
    <location>
        <begin position="1028"/>
        <end position="1055"/>
    </location>
</feature>
<comment type="catalytic activity">
    <reaction evidence="15">
        <text>L-threonyl-[protein] + ATP = O-phospho-L-threonyl-[protein] + ADP + H(+)</text>
        <dbReference type="Rhea" id="RHEA:46608"/>
        <dbReference type="Rhea" id="RHEA-COMP:11060"/>
        <dbReference type="Rhea" id="RHEA-COMP:11605"/>
        <dbReference type="ChEBI" id="CHEBI:15378"/>
        <dbReference type="ChEBI" id="CHEBI:30013"/>
        <dbReference type="ChEBI" id="CHEBI:30616"/>
        <dbReference type="ChEBI" id="CHEBI:61977"/>
        <dbReference type="ChEBI" id="CHEBI:456216"/>
        <dbReference type="EC" id="2.7.11.25"/>
    </reaction>
</comment>
<dbReference type="Gene3D" id="1.10.510.10">
    <property type="entry name" value="Transferase(Phosphotransferase) domain 1"/>
    <property type="match status" value="1"/>
</dbReference>
<keyword evidence="10" id="KW-0460">Magnesium</keyword>
<dbReference type="Gene3D" id="1.25.40.10">
    <property type="entry name" value="Tetratricopeptide repeat domain"/>
    <property type="match status" value="1"/>
</dbReference>
<evidence type="ECO:0000256" key="6">
    <source>
        <dbReference type="ARBA" id="ARBA00022737"/>
    </source>
</evidence>
<evidence type="ECO:0000256" key="18">
    <source>
        <dbReference type="RuleBase" id="RU361224"/>
    </source>
</evidence>
<evidence type="ECO:0000313" key="24">
    <source>
        <dbReference type="Proteomes" id="UP000000311"/>
    </source>
</evidence>
<evidence type="ECO:0000256" key="2">
    <source>
        <dbReference type="ARBA" id="ARBA00006529"/>
    </source>
</evidence>
<dbReference type="SUPFAM" id="SSF47576">
    <property type="entry name" value="Calponin-homology domain, CH-domain"/>
    <property type="match status" value="1"/>
</dbReference>
<evidence type="ECO:0000256" key="5">
    <source>
        <dbReference type="ARBA" id="ARBA00022723"/>
    </source>
</evidence>
<dbReference type="PANTHER" id="PTHR11584:SF394">
    <property type="entry name" value="APOPTOTIC SIGNAL-REGULATING KINASE 1, ISOFORM C"/>
    <property type="match status" value="1"/>
</dbReference>
<feature type="compositionally biased region" description="Polar residues" evidence="20">
    <location>
        <begin position="989"/>
        <end position="1013"/>
    </location>
</feature>
<dbReference type="GO" id="GO:0005524">
    <property type="term" value="F:ATP binding"/>
    <property type="evidence" value="ECO:0007669"/>
    <property type="project" value="UniProtKB-UniRule"/>
</dbReference>
<evidence type="ECO:0000256" key="4">
    <source>
        <dbReference type="ARBA" id="ARBA00022679"/>
    </source>
</evidence>
<dbReference type="Pfam" id="PF00402">
    <property type="entry name" value="Calponin"/>
    <property type="match status" value="1"/>
</dbReference>
<evidence type="ECO:0000256" key="11">
    <source>
        <dbReference type="ARBA" id="ARBA00022860"/>
    </source>
</evidence>
<proteinExistence type="inferred from homology"/>
<dbReference type="InterPro" id="IPR036872">
    <property type="entry name" value="CH_dom_sf"/>
</dbReference>
<dbReference type="Pfam" id="PF13281">
    <property type="entry name" value="MAP3K_TRAF_bd"/>
    <property type="match status" value="2"/>
</dbReference>
<evidence type="ECO:0000256" key="8">
    <source>
        <dbReference type="ARBA" id="ARBA00022777"/>
    </source>
</evidence>
<feature type="binding site" evidence="17">
    <location>
        <position position="723"/>
    </location>
    <ligand>
        <name>ATP</name>
        <dbReference type="ChEBI" id="CHEBI:30616"/>
    </ligand>
</feature>
<dbReference type="InterPro" id="IPR025136">
    <property type="entry name" value="MAP3K_TRAF-bd"/>
</dbReference>
<dbReference type="EMBL" id="GL444028">
    <property type="protein sequence ID" value="EFN61359.1"/>
    <property type="molecule type" value="Genomic_DNA"/>
</dbReference>
<dbReference type="InterPro" id="IPR001997">
    <property type="entry name" value="Calponin/LIMCH1"/>
</dbReference>
<dbReference type="PROSITE" id="PS50011">
    <property type="entry name" value="PROTEIN_KINASE_DOM"/>
    <property type="match status" value="1"/>
</dbReference>
<keyword evidence="5" id="KW-0479">Metal-binding</keyword>
<protein>
    <recommendedName>
        <fullName evidence="18">Calponin</fullName>
    </recommendedName>
</protein>
<comment type="cofactor">
    <cofactor evidence="1">
        <name>Mg(2+)</name>
        <dbReference type="ChEBI" id="CHEBI:18420"/>
    </cofactor>
</comment>
<feature type="region of interest" description="Disordered" evidence="20">
    <location>
        <begin position="982"/>
        <end position="1085"/>
    </location>
</feature>
<dbReference type="InParanoid" id="E2AYY9"/>
<dbReference type="InterPro" id="IPR013761">
    <property type="entry name" value="SAM/pointed_sf"/>
</dbReference>
<keyword evidence="6" id="KW-0677">Repeat</keyword>
<evidence type="ECO:0000256" key="17">
    <source>
        <dbReference type="PROSITE-ProRule" id="PRU10141"/>
    </source>
</evidence>
<accession>E2AYY9</accession>
<dbReference type="Pfam" id="PF00307">
    <property type="entry name" value="CH"/>
    <property type="match status" value="1"/>
</dbReference>
<evidence type="ECO:0000313" key="23">
    <source>
        <dbReference type="EMBL" id="EFN61359.1"/>
    </source>
</evidence>
<dbReference type="Pfam" id="PF00069">
    <property type="entry name" value="Pkinase"/>
    <property type="match status" value="1"/>
</dbReference>
<evidence type="ECO:0000256" key="1">
    <source>
        <dbReference type="ARBA" id="ARBA00001946"/>
    </source>
</evidence>
<dbReference type="Gene3D" id="3.30.200.20">
    <property type="entry name" value="Phosphorylase Kinase, domain 1"/>
    <property type="match status" value="1"/>
</dbReference>
<dbReference type="PROSITE" id="PS51122">
    <property type="entry name" value="CALPONIN_2"/>
    <property type="match status" value="1"/>
</dbReference>
<dbReference type="SMART" id="SM00220">
    <property type="entry name" value="S_TKc"/>
    <property type="match status" value="1"/>
</dbReference>
<dbReference type="OMA" id="CLAHSKN"/>
<dbReference type="PROSITE" id="PS00107">
    <property type="entry name" value="PROTEIN_KINASE_ATP"/>
    <property type="match status" value="1"/>
</dbReference>
<evidence type="ECO:0000256" key="12">
    <source>
        <dbReference type="ARBA" id="ARBA00023054"/>
    </source>
</evidence>
<dbReference type="STRING" id="104421.E2AYY9"/>
<dbReference type="PRINTS" id="PR00888">
    <property type="entry name" value="SM22CALPONIN"/>
</dbReference>
<dbReference type="SUPFAM" id="SSF47769">
    <property type="entry name" value="SAM/Pointed domain"/>
    <property type="match status" value="1"/>
</dbReference>
<dbReference type="PRINTS" id="PR00889">
    <property type="entry name" value="CALPONIN"/>
</dbReference>
<name>E2AYY9_CAMFO</name>
<dbReference type="PROSITE" id="PS01052">
    <property type="entry name" value="CALPONIN_1"/>
    <property type="match status" value="1"/>
</dbReference>
<gene>
    <name evidence="23" type="ORF">EAG_02014</name>
</gene>
<dbReference type="InterPro" id="IPR043969">
    <property type="entry name" value="MAP3K_PH"/>
</dbReference>
<comment type="similarity">
    <text evidence="18">Belongs to the calponin family.</text>
</comment>
<evidence type="ECO:0000256" key="13">
    <source>
        <dbReference type="ARBA" id="ARBA00023203"/>
    </source>
</evidence>
<dbReference type="PANTHER" id="PTHR11584">
    <property type="entry name" value="SERINE/THREONINE PROTEIN KINASE"/>
    <property type="match status" value="1"/>
</dbReference>
<dbReference type="SMART" id="SM00033">
    <property type="entry name" value="CH"/>
    <property type="match status" value="1"/>
</dbReference>
<dbReference type="Gene3D" id="1.10.418.10">
    <property type="entry name" value="Calponin-like domain"/>
    <property type="match status" value="1"/>
</dbReference>
<dbReference type="InterPro" id="IPR011990">
    <property type="entry name" value="TPR-like_helical_dom_sf"/>
</dbReference>
<comment type="catalytic activity">
    <reaction evidence="16">
        <text>L-seryl-[protein] + ATP = O-phospho-L-seryl-[protein] + ADP + H(+)</text>
        <dbReference type="Rhea" id="RHEA:17989"/>
        <dbReference type="Rhea" id="RHEA-COMP:9863"/>
        <dbReference type="Rhea" id="RHEA-COMP:11604"/>
        <dbReference type="ChEBI" id="CHEBI:15378"/>
        <dbReference type="ChEBI" id="CHEBI:29999"/>
        <dbReference type="ChEBI" id="CHEBI:30616"/>
        <dbReference type="ChEBI" id="CHEBI:83421"/>
        <dbReference type="ChEBI" id="CHEBI:456216"/>
        <dbReference type="EC" id="2.7.11.25"/>
    </reaction>
</comment>
<dbReference type="PROSITE" id="PS00108">
    <property type="entry name" value="PROTEIN_KINASE_ST"/>
    <property type="match status" value="1"/>
</dbReference>
<dbReference type="CDD" id="cd06624">
    <property type="entry name" value="STKc_ASK"/>
    <property type="match status" value="1"/>
</dbReference>
<comment type="function">
    <text evidence="14 18">Thin filament-associated protein that is implicated in the regulation and modulation of smooth muscle contraction. It is capable of binding to actin, calmodulin and tropomyosin. The interaction of calponin with actin inhibits the actomyosin Mg-ATPase activity.</text>
</comment>
<evidence type="ECO:0000259" key="22">
    <source>
        <dbReference type="PROSITE" id="PS50021"/>
    </source>
</evidence>
<dbReference type="Proteomes" id="UP000000311">
    <property type="component" value="Unassembled WGS sequence"/>
</dbReference>
<dbReference type="OrthoDB" id="21595at2759"/>
<evidence type="ECO:0000259" key="21">
    <source>
        <dbReference type="PROSITE" id="PS50011"/>
    </source>
</evidence>
<dbReference type="Pfam" id="PF20309">
    <property type="entry name" value="DRHyd-ASK"/>
    <property type="match status" value="1"/>
</dbReference>
<evidence type="ECO:0000256" key="10">
    <source>
        <dbReference type="ARBA" id="ARBA00022842"/>
    </source>
</evidence>
<evidence type="ECO:0000256" key="15">
    <source>
        <dbReference type="ARBA" id="ARBA00047559"/>
    </source>
</evidence>
<dbReference type="InterPro" id="IPR000719">
    <property type="entry name" value="Prot_kinase_dom"/>
</dbReference>
<evidence type="ECO:0000256" key="9">
    <source>
        <dbReference type="ARBA" id="ARBA00022840"/>
    </source>
</evidence>
<dbReference type="InterPro" id="IPR046873">
    <property type="entry name" value="HisK-N-like"/>
</dbReference>
<evidence type="ECO:0000256" key="16">
    <source>
        <dbReference type="ARBA" id="ARBA00048329"/>
    </source>
</evidence>
<dbReference type="FunCoup" id="E2AYY9">
    <property type="interactions" value="214"/>
</dbReference>
<dbReference type="InterPro" id="IPR000557">
    <property type="entry name" value="Calponin_repeat"/>
</dbReference>
<dbReference type="GO" id="GO:0004709">
    <property type="term" value="F:MAP kinase kinase kinase activity"/>
    <property type="evidence" value="ECO:0007669"/>
    <property type="project" value="UniProtKB-EC"/>
</dbReference>
<dbReference type="InterPro" id="IPR011009">
    <property type="entry name" value="Kinase-like_dom_sf"/>
</dbReference>
<dbReference type="Pfam" id="PF20302">
    <property type="entry name" value="HisK-N-like"/>
    <property type="match status" value="1"/>
</dbReference>
<feature type="coiled-coil region" evidence="19">
    <location>
        <begin position="1284"/>
        <end position="1322"/>
    </location>
</feature>
<keyword evidence="24" id="KW-1185">Reference proteome</keyword>
<dbReference type="FunFam" id="1.10.510.10:FF:000054">
    <property type="entry name" value="Mitogen-activated protein kinase kinase kinase 5"/>
    <property type="match status" value="1"/>
</dbReference>
<dbReference type="InterPro" id="IPR001715">
    <property type="entry name" value="CH_dom"/>
</dbReference>
<dbReference type="InterPro" id="IPR003096">
    <property type="entry name" value="SM22_calponin"/>
</dbReference>
<reference evidence="23 24" key="1">
    <citation type="journal article" date="2010" name="Science">
        <title>Genomic comparison of the ants Camponotus floridanus and Harpegnathos saltator.</title>
        <authorList>
            <person name="Bonasio R."/>
            <person name="Zhang G."/>
            <person name="Ye C."/>
            <person name="Mutti N.S."/>
            <person name="Fang X."/>
            <person name="Qin N."/>
            <person name="Donahue G."/>
            <person name="Yang P."/>
            <person name="Li Q."/>
            <person name="Li C."/>
            <person name="Zhang P."/>
            <person name="Huang Z."/>
            <person name="Berger S.L."/>
            <person name="Reinberg D."/>
            <person name="Wang J."/>
            <person name="Liebig J."/>
        </authorList>
    </citation>
    <scope>NUCLEOTIDE SEQUENCE [LARGE SCALE GENOMIC DNA]</scope>
    <source>
        <strain evidence="24">C129</strain>
    </source>
</reference>
<feature type="domain" description="Calponin-homology (CH)" evidence="22">
    <location>
        <begin position="1"/>
        <end position="84"/>
    </location>
</feature>
<feature type="compositionally biased region" description="Low complexity" evidence="20">
    <location>
        <begin position="1056"/>
        <end position="1069"/>
    </location>
</feature>
<feature type="non-terminal residue" evidence="23">
    <location>
        <position position="1"/>
    </location>
</feature>
<comment type="similarity">
    <text evidence="2">Belongs to the protein kinase superfamily. STE Ser/Thr protein kinase family. MAP kinase kinase kinase subfamily.</text>
</comment>
<evidence type="ECO:0000256" key="19">
    <source>
        <dbReference type="SAM" id="Coils"/>
    </source>
</evidence>
<evidence type="ECO:0000256" key="20">
    <source>
        <dbReference type="SAM" id="MobiDB-lite"/>
    </source>
</evidence>
<evidence type="ECO:0000256" key="7">
    <source>
        <dbReference type="ARBA" id="ARBA00022741"/>
    </source>
</evidence>